<dbReference type="InterPro" id="IPR002525">
    <property type="entry name" value="Transp_IS110-like_N"/>
</dbReference>
<dbReference type="PANTHER" id="PTHR33055">
    <property type="entry name" value="TRANSPOSASE FOR INSERTION SEQUENCE ELEMENT IS1111A"/>
    <property type="match status" value="1"/>
</dbReference>
<accession>A0A9W6CJZ8</accession>
<evidence type="ECO:0000259" key="1">
    <source>
        <dbReference type="Pfam" id="PF01548"/>
    </source>
</evidence>
<dbReference type="Proteomes" id="UP001144397">
    <property type="component" value="Unassembled WGS sequence"/>
</dbReference>
<dbReference type="Pfam" id="PF01548">
    <property type="entry name" value="DEDD_Tnp_IS110"/>
    <property type="match status" value="1"/>
</dbReference>
<dbReference type="Proteomes" id="UP001245370">
    <property type="component" value="Unassembled WGS sequence"/>
</dbReference>
<dbReference type="EMBL" id="BSDO01000001">
    <property type="protein sequence ID" value="GLI21050.1"/>
    <property type="molecule type" value="Genomic_DNA"/>
</dbReference>
<organism evidence="2 4">
    <name type="scientific">Xanthobacter flavus</name>
    <dbReference type="NCBI Taxonomy" id="281"/>
    <lineage>
        <taxon>Bacteria</taxon>
        <taxon>Pseudomonadati</taxon>
        <taxon>Pseudomonadota</taxon>
        <taxon>Alphaproteobacteria</taxon>
        <taxon>Hyphomicrobiales</taxon>
        <taxon>Xanthobacteraceae</taxon>
        <taxon>Xanthobacter</taxon>
    </lineage>
</organism>
<dbReference type="InterPro" id="IPR047650">
    <property type="entry name" value="Transpos_IS110"/>
</dbReference>
<evidence type="ECO:0000313" key="2">
    <source>
        <dbReference type="EMBL" id="GLI21050.1"/>
    </source>
</evidence>
<name>A0A9W6CJZ8_XANFL</name>
<evidence type="ECO:0000313" key="3">
    <source>
        <dbReference type="EMBL" id="MDR6332774.1"/>
    </source>
</evidence>
<reference evidence="3 5" key="2">
    <citation type="submission" date="2023-07" db="EMBL/GenBank/DDBJ databases">
        <title>Genomic Encyclopedia of Type Strains, Phase IV (KMG-IV): sequencing the most valuable type-strain genomes for metagenomic binning, comparative biology and taxonomic classification.</title>
        <authorList>
            <person name="Goeker M."/>
        </authorList>
    </citation>
    <scope>NUCLEOTIDE SEQUENCE [LARGE SCALE GENOMIC DNA]</scope>
    <source>
        <strain evidence="3 5">DSM 338</strain>
    </source>
</reference>
<evidence type="ECO:0000313" key="4">
    <source>
        <dbReference type="Proteomes" id="UP001144397"/>
    </source>
</evidence>
<dbReference type="GO" id="GO:0003677">
    <property type="term" value="F:DNA binding"/>
    <property type="evidence" value="ECO:0007669"/>
    <property type="project" value="InterPro"/>
</dbReference>
<dbReference type="PANTHER" id="PTHR33055:SF3">
    <property type="entry name" value="PUTATIVE TRANSPOSASE FOR IS117-RELATED"/>
    <property type="match status" value="1"/>
</dbReference>
<reference evidence="2" key="1">
    <citation type="submission" date="2022-12" db="EMBL/GenBank/DDBJ databases">
        <title>Reference genome sequencing for broad-spectrum identification of bacterial and archaeal isolates by mass spectrometry.</title>
        <authorList>
            <person name="Sekiguchi Y."/>
            <person name="Tourlousse D.M."/>
        </authorList>
    </citation>
    <scope>NUCLEOTIDE SEQUENCE</scope>
    <source>
        <strain evidence="2">301</strain>
    </source>
</reference>
<dbReference type="EMBL" id="JAVDPY010000002">
    <property type="protein sequence ID" value="MDR6332774.1"/>
    <property type="molecule type" value="Genomic_DNA"/>
</dbReference>
<protein>
    <submittedName>
        <fullName evidence="3">Transposase</fullName>
    </submittedName>
</protein>
<dbReference type="AlphaFoldDB" id="A0A9W6CJZ8"/>
<sequence>MPDVHVLAIDLAKRSFQVCGTDRGGAVLFNRTVSRAKLIQLLSAQPPCIVAMEACATSHYWGRVAQGLGRHVRLVPPIYVKPFVKRQKNDAADAAAIAEAALRPNMHCVAV</sequence>
<feature type="domain" description="Transposase IS110-like N-terminal" evidence="1">
    <location>
        <begin position="8"/>
        <end position="108"/>
    </location>
</feature>
<gene>
    <name evidence="3" type="ORF">GGQ86_001238</name>
    <name evidence="2" type="ORF">XFLAVUS301_07240</name>
</gene>
<comment type="caution">
    <text evidence="2">The sequence shown here is derived from an EMBL/GenBank/DDBJ whole genome shotgun (WGS) entry which is preliminary data.</text>
</comment>
<dbReference type="GO" id="GO:0004803">
    <property type="term" value="F:transposase activity"/>
    <property type="evidence" value="ECO:0007669"/>
    <property type="project" value="InterPro"/>
</dbReference>
<dbReference type="GO" id="GO:0006313">
    <property type="term" value="P:DNA transposition"/>
    <property type="evidence" value="ECO:0007669"/>
    <property type="project" value="InterPro"/>
</dbReference>
<proteinExistence type="predicted"/>
<evidence type="ECO:0000313" key="5">
    <source>
        <dbReference type="Proteomes" id="UP001245370"/>
    </source>
</evidence>
<keyword evidence="5" id="KW-1185">Reference proteome</keyword>